<dbReference type="RefSeq" id="WP_143038232.1">
    <property type="nucleotide sequence ID" value="NZ_FNTJ01000001.1"/>
</dbReference>
<evidence type="ECO:0000313" key="1">
    <source>
        <dbReference type="EMBL" id="SEB44553.1"/>
    </source>
</evidence>
<dbReference type="EMBL" id="FNTJ01000001">
    <property type="protein sequence ID" value="SEB44553.1"/>
    <property type="molecule type" value="Genomic_DNA"/>
</dbReference>
<reference evidence="2" key="1">
    <citation type="submission" date="2016-10" db="EMBL/GenBank/DDBJ databases">
        <authorList>
            <person name="Varghese N."/>
            <person name="Submissions S."/>
        </authorList>
    </citation>
    <scope>NUCLEOTIDE SEQUENCE [LARGE SCALE GENOMIC DNA]</scope>
    <source>
        <strain evidence="2">DSM 9751</strain>
    </source>
</reference>
<gene>
    <name evidence="1" type="ORF">SAMN05216178_0356</name>
</gene>
<accession>A0A1H4JE31</accession>
<sequence length="75" mass="8491">MKNKFEEAMVAEFGLLMSPTQLAKLLGRSPEALRAHLTRYKNDNFCKSLNGTSVKVGRRVYYRTPEVAEILACRA</sequence>
<name>A0A1H4JE31_9PSED</name>
<organism evidence="1 2">
    <name type="scientific">Pseudomonas saponiphila</name>
    <dbReference type="NCBI Taxonomy" id="556534"/>
    <lineage>
        <taxon>Bacteria</taxon>
        <taxon>Pseudomonadati</taxon>
        <taxon>Pseudomonadota</taxon>
        <taxon>Gammaproteobacteria</taxon>
        <taxon>Pseudomonadales</taxon>
        <taxon>Pseudomonadaceae</taxon>
        <taxon>Pseudomonas</taxon>
    </lineage>
</organism>
<protein>
    <submittedName>
        <fullName evidence="1">Uncharacterized protein</fullName>
    </submittedName>
</protein>
<proteinExistence type="predicted"/>
<keyword evidence="2" id="KW-1185">Reference proteome</keyword>
<evidence type="ECO:0000313" key="2">
    <source>
        <dbReference type="Proteomes" id="UP000198982"/>
    </source>
</evidence>
<dbReference type="Proteomes" id="UP000198982">
    <property type="component" value="Unassembled WGS sequence"/>
</dbReference>
<dbReference type="AlphaFoldDB" id="A0A1H4JE31"/>